<name>A0ABV7H6P8_9BURK</name>
<comment type="caution">
    <text evidence="1">The sequence shown here is derived from an EMBL/GenBank/DDBJ whole genome shotgun (WGS) entry which is preliminary data.</text>
</comment>
<dbReference type="RefSeq" id="WP_377304177.1">
    <property type="nucleotide sequence ID" value="NZ_CP180191.1"/>
</dbReference>
<sequence length="230" mass="24964">MNDQTSPSLERLLAQSDAFEHAMQNLLGPDLSVVPSEDERHELAAAACLLSVEHAHVLRCANAVDAPRTGAAILRLQYEALLRAAWLLYCANSTQLQKLNQPLGPAAEMAAKNLPGYIDMLNAVVKAAPPGLLQPLEEFNQYNRHALNSYVHGGIHPLQRALTGFPPQLAESVIRLSNGLLHLSFRLLASLTDSPSLMDRISRAYSEHAECLPLITQPQARSSSDPGIPA</sequence>
<proteinExistence type="predicted"/>
<protein>
    <submittedName>
        <fullName evidence="1">DUF6988 family protein</fullName>
    </submittedName>
</protein>
<reference evidence="2" key="1">
    <citation type="journal article" date="2019" name="Int. J. Syst. Evol. Microbiol.">
        <title>The Global Catalogue of Microorganisms (GCM) 10K type strain sequencing project: providing services to taxonomists for standard genome sequencing and annotation.</title>
        <authorList>
            <consortium name="The Broad Institute Genomics Platform"/>
            <consortium name="The Broad Institute Genome Sequencing Center for Infectious Disease"/>
            <person name="Wu L."/>
            <person name="Ma J."/>
        </authorList>
    </citation>
    <scope>NUCLEOTIDE SEQUENCE [LARGE SCALE GENOMIC DNA]</scope>
    <source>
        <strain evidence="2">KCTC 52168</strain>
    </source>
</reference>
<dbReference type="Proteomes" id="UP001595556">
    <property type="component" value="Unassembled WGS sequence"/>
</dbReference>
<dbReference type="EMBL" id="JBHRTI010000004">
    <property type="protein sequence ID" value="MFC3148343.1"/>
    <property type="molecule type" value="Genomic_DNA"/>
</dbReference>
<evidence type="ECO:0000313" key="1">
    <source>
        <dbReference type="EMBL" id="MFC3148343.1"/>
    </source>
</evidence>
<organism evidence="1 2">
    <name type="scientific">Piscinibacterium candidicorallinum</name>
    <dbReference type="NCBI Taxonomy" id="1793872"/>
    <lineage>
        <taxon>Bacteria</taxon>
        <taxon>Pseudomonadati</taxon>
        <taxon>Pseudomonadota</taxon>
        <taxon>Betaproteobacteria</taxon>
        <taxon>Burkholderiales</taxon>
        <taxon>Piscinibacterium</taxon>
    </lineage>
</organism>
<dbReference type="InterPro" id="IPR054257">
    <property type="entry name" value="DUF6988"/>
</dbReference>
<accession>A0ABV7H6P8</accession>
<keyword evidence="2" id="KW-1185">Reference proteome</keyword>
<gene>
    <name evidence="1" type="ORF">ACFOEN_11905</name>
</gene>
<dbReference type="Pfam" id="PF22491">
    <property type="entry name" value="DUF6988"/>
    <property type="match status" value="1"/>
</dbReference>
<evidence type="ECO:0000313" key="2">
    <source>
        <dbReference type="Proteomes" id="UP001595556"/>
    </source>
</evidence>